<evidence type="ECO:0000256" key="2">
    <source>
        <dbReference type="ARBA" id="ARBA00022801"/>
    </source>
</evidence>
<dbReference type="AlphaFoldDB" id="A0A7I7XQV1"/>
<accession>A0A7I7XQV1</accession>
<organism evidence="4 5">
    <name type="scientific">Mycolicibacterium confluentis</name>
    <dbReference type="NCBI Taxonomy" id="28047"/>
    <lineage>
        <taxon>Bacteria</taxon>
        <taxon>Bacillati</taxon>
        <taxon>Actinomycetota</taxon>
        <taxon>Actinomycetes</taxon>
        <taxon>Mycobacteriales</taxon>
        <taxon>Mycobacteriaceae</taxon>
        <taxon>Mycolicibacterium</taxon>
    </lineage>
</organism>
<evidence type="ECO:0000256" key="1">
    <source>
        <dbReference type="ARBA" id="ARBA00008645"/>
    </source>
</evidence>
<dbReference type="Gene3D" id="3.40.50.1820">
    <property type="entry name" value="alpha/beta hydrolase"/>
    <property type="match status" value="1"/>
</dbReference>
<dbReference type="SUPFAM" id="SSF53474">
    <property type="entry name" value="alpha/beta-Hydrolases"/>
    <property type="match status" value="1"/>
</dbReference>
<gene>
    <name evidence="4" type="ORF">MCNF_02260</name>
</gene>
<dbReference type="Pfam" id="PF12146">
    <property type="entry name" value="Hydrolase_4"/>
    <property type="match status" value="1"/>
</dbReference>
<dbReference type="PANTHER" id="PTHR22946">
    <property type="entry name" value="DIENELACTONE HYDROLASE DOMAIN-CONTAINING PROTEIN-RELATED"/>
    <property type="match status" value="1"/>
</dbReference>
<feature type="domain" description="Serine aminopeptidase S33" evidence="3">
    <location>
        <begin position="37"/>
        <end position="262"/>
    </location>
</feature>
<evidence type="ECO:0000313" key="4">
    <source>
        <dbReference type="EMBL" id="BBZ31621.1"/>
    </source>
</evidence>
<keyword evidence="5" id="KW-1185">Reference proteome</keyword>
<protein>
    <submittedName>
        <fullName evidence="4">Alpha/beta hydrolase</fullName>
    </submittedName>
</protein>
<evidence type="ECO:0000313" key="5">
    <source>
        <dbReference type="Proteomes" id="UP000466931"/>
    </source>
</evidence>
<dbReference type="EMBL" id="AP022612">
    <property type="protein sequence ID" value="BBZ31621.1"/>
    <property type="molecule type" value="Genomic_DNA"/>
</dbReference>
<dbReference type="GO" id="GO:0052689">
    <property type="term" value="F:carboxylic ester hydrolase activity"/>
    <property type="evidence" value="ECO:0007669"/>
    <property type="project" value="UniProtKB-ARBA"/>
</dbReference>
<keyword evidence="2 4" id="KW-0378">Hydrolase</keyword>
<comment type="similarity">
    <text evidence="1">Belongs to the AB hydrolase superfamily.</text>
</comment>
<proteinExistence type="inferred from homology"/>
<sequence length="303" mass="32236">MTSQMTFTEVSFGSAGDTCSAWHFAGAGSGFEGAPGRPVVVMAHGFAGTKDSGLQPFAERFAAAGLDVLAFDYRGFGTSAGQPRQTISIDRQVQDFHSAVTHAQTLADVDPARVVLWGSSLSGGHVIRVGAERADVAAVISMTPLTDALATGRLIMKQYSTTTALRSTANGAVNRVAGRFGRAPIMMPVVADPGESGALALEGAVESYLSIAGPSWRNEVDASVGLELAKIRTKPYAKRLRAPLLVQIADFDRYVPADAVAKTAVHGRAQVHHYPCDHFDVWPGHDWFERAAADQVAFLRRVL</sequence>
<reference evidence="4" key="1">
    <citation type="journal article" date="2019" name="Emerg. Microbes Infect.">
        <title>Comprehensive subspecies identification of 175 nontuberculous mycobacteria species based on 7547 genomic profiles.</title>
        <authorList>
            <person name="Matsumoto Y."/>
            <person name="Kinjo T."/>
            <person name="Motooka D."/>
            <person name="Nabeya D."/>
            <person name="Jung N."/>
            <person name="Uechi K."/>
            <person name="Horii T."/>
            <person name="Iida T."/>
            <person name="Fujita J."/>
            <person name="Nakamura S."/>
        </authorList>
    </citation>
    <scope>NUCLEOTIDE SEQUENCE [LARGE SCALE GENOMIC DNA]</scope>
    <source>
        <strain evidence="4">JCM 13671</strain>
    </source>
</reference>
<dbReference type="InterPro" id="IPR029058">
    <property type="entry name" value="AB_hydrolase_fold"/>
</dbReference>
<dbReference type="PANTHER" id="PTHR22946:SF9">
    <property type="entry name" value="POLYKETIDE TRANSFERASE AF380"/>
    <property type="match status" value="1"/>
</dbReference>
<dbReference type="Proteomes" id="UP000466931">
    <property type="component" value="Chromosome"/>
</dbReference>
<dbReference type="InterPro" id="IPR050261">
    <property type="entry name" value="FrsA_esterase"/>
</dbReference>
<evidence type="ECO:0000259" key="3">
    <source>
        <dbReference type="Pfam" id="PF12146"/>
    </source>
</evidence>
<name>A0A7I7XQV1_9MYCO</name>
<dbReference type="InterPro" id="IPR022742">
    <property type="entry name" value="Hydrolase_4"/>
</dbReference>
<reference evidence="4" key="2">
    <citation type="submission" date="2020-02" db="EMBL/GenBank/DDBJ databases">
        <authorList>
            <person name="Matsumoto Y."/>
            <person name="Motooka D."/>
            <person name="Nakamura S."/>
        </authorList>
    </citation>
    <scope>NUCLEOTIDE SEQUENCE</scope>
    <source>
        <strain evidence="4">JCM 13671</strain>
    </source>
</reference>
<dbReference type="Gene3D" id="1.10.10.800">
    <property type="match status" value="1"/>
</dbReference>